<keyword evidence="4 7" id="KW-0812">Transmembrane</keyword>
<dbReference type="GO" id="GO:0005886">
    <property type="term" value="C:plasma membrane"/>
    <property type="evidence" value="ECO:0007669"/>
    <property type="project" value="UniProtKB-SubCell"/>
</dbReference>
<proteinExistence type="inferred from homology"/>
<dbReference type="PROSITE" id="PS50928">
    <property type="entry name" value="ABC_TM1"/>
    <property type="match status" value="1"/>
</dbReference>
<comment type="similarity">
    <text evidence="7">Belongs to the binding-protein-dependent transport system permease family.</text>
</comment>
<evidence type="ECO:0000256" key="2">
    <source>
        <dbReference type="ARBA" id="ARBA00022448"/>
    </source>
</evidence>
<keyword evidence="5 7" id="KW-1133">Transmembrane helix</keyword>
<dbReference type="Gene3D" id="1.10.3720.10">
    <property type="entry name" value="MetI-like"/>
    <property type="match status" value="1"/>
</dbReference>
<dbReference type="PANTHER" id="PTHR30151:SF0">
    <property type="entry name" value="ABC TRANSPORTER PERMEASE PROTEIN MJ0413-RELATED"/>
    <property type="match status" value="1"/>
</dbReference>
<comment type="caution">
    <text evidence="9">The sequence shown here is derived from an EMBL/GenBank/DDBJ whole genome shotgun (WGS) entry which is preliminary data.</text>
</comment>
<evidence type="ECO:0000256" key="7">
    <source>
        <dbReference type="RuleBase" id="RU363032"/>
    </source>
</evidence>
<dbReference type="Proteomes" id="UP001596383">
    <property type="component" value="Unassembled WGS sequence"/>
</dbReference>
<dbReference type="InterPro" id="IPR035906">
    <property type="entry name" value="MetI-like_sf"/>
</dbReference>
<evidence type="ECO:0000313" key="10">
    <source>
        <dbReference type="Proteomes" id="UP001596383"/>
    </source>
</evidence>
<sequence length="263" mass="28479">MDVTERIGANGRTLGGTAVSVGKSVYSLVIVLLLWEAVTQMGMVHYYFLPPLSDVLATFYELTVSGDMIHHSYLTLKRAFAGLAIAIALGVPIGVLCARSRLVGWFFNPIIAVGYPVPIIALIPVFILWFGIGDMSKILLVALGTFWPIAVNARNSAEEVSESLIWSARMMGTSERSLVWKVIMPVSAPGILTGIQIGLPISLIITFIFEMVAGGGGLGHLEIEGVRGFDSPVTYAAIFAIMIIGFVLDRILRVVRARILSWT</sequence>
<dbReference type="RefSeq" id="WP_273739899.1">
    <property type="nucleotide sequence ID" value="NZ_JAQIVI010000311.1"/>
</dbReference>
<accession>A0ABD5SNT2</accession>
<evidence type="ECO:0000256" key="4">
    <source>
        <dbReference type="ARBA" id="ARBA00022692"/>
    </source>
</evidence>
<evidence type="ECO:0000256" key="1">
    <source>
        <dbReference type="ARBA" id="ARBA00004651"/>
    </source>
</evidence>
<dbReference type="CDD" id="cd06261">
    <property type="entry name" value="TM_PBP2"/>
    <property type="match status" value="1"/>
</dbReference>
<feature type="domain" description="ABC transmembrane type-1" evidence="8">
    <location>
        <begin position="72"/>
        <end position="252"/>
    </location>
</feature>
<evidence type="ECO:0000259" key="8">
    <source>
        <dbReference type="PROSITE" id="PS50928"/>
    </source>
</evidence>
<keyword evidence="2 7" id="KW-0813">Transport</keyword>
<feature type="transmembrane region" description="Helical" evidence="7">
    <location>
        <begin position="178"/>
        <end position="209"/>
    </location>
</feature>
<feature type="transmembrane region" description="Helical" evidence="7">
    <location>
        <begin position="79"/>
        <end position="98"/>
    </location>
</feature>
<keyword evidence="10" id="KW-1185">Reference proteome</keyword>
<reference evidence="9 10" key="1">
    <citation type="journal article" date="2019" name="Int. J. Syst. Evol. Microbiol.">
        <title>The Global Catalogue of Microorganisms (GCM) 10K type strain sequencing project: providing services to taxonomists for standard genome sequencing and annotation.</title>
        <authorList>
            <consortium name="The Broad Institute Genomics Platform"/>
            <consortium name="The Broad Institute Genome Sequencing Center for Infectious Disease"/>
            <person name="Wu L."/>
            <person name="Ma J."/>
        </authorList>
    </citation>
    <scope>NUCLEOTIDE SEQUENCE [LARGE SCALE GENOMIC DNA]</scope>
    <source>
        <strain evidence="9 10">LMG 29247</strain>
    </source>
</reference>
<dbReference type="AlphaFoldDB" id="A0ABD5SNT2"/>
<organism evidence="9 10">
    <name type="scientific">Natrinema soli</name>
    <dbReference type="NCBI Taxonomy" id="1930624"/>
    <lineage>
        <taxon>Archaea</taxon>
        <taxon>Methanobacteriati</taxon>
        <taxon>Methanobacteriota</taxon>
        <taxon>Stenosarchaea group</taxon>
        <taxon>Halobacteria</taxon>
        <taxon>Halobacteriales</taxon>
        <taxon>Natrialbaceae</taxon>
        <taxon>Natrinema</taxon>
    </lineage>
</organism>
<keyword evidence="3" id="KW-1003">Cell membrane</keyword>
<dbReference type="EMBL" id="JBHSWV010000311">
    <property type="protein sequence ID" value="MFC6766965.1"/>
    <property type="molecule type" value="Genomic_DNA"/>
</dbReference>
<name>A0ABD5SNT2_9EURY</name>
<feature type="transmembrane region" description="Helical" evidence="7">
    <location>
        <begin position="110"/>
        <end position="132"/>
    </location>
</feature>
<dbReference type="PANTHER" id="PTHR30151">
    <property type="entry name" value="ALKANE SULFONATE ABC TRANSPORTER-RELATED, MEMBRANE SUBUNIT"/>
    <property type="match status" value="1"/>
</dbReference>
<protein>
    <submittedName>
        <fullName evidence="9">ABC transporter permease</fullName>
    </submittedName>
</protein>
<dbReference type="Pfam" id="PF00528">
    <property type="entry name" value="BPD_transp_1"/>
    <property type="match status" value="1"/>
</dbReference>
<feature type="transmembrane region" description="Helical" evidence="7">
    <location>
        <begin position="229"/>
        <end position="248"/>
    </location>
</feature>
<dbReference type="InterPro" id="IPR000515">
    <property type="entry name" value="MetI-like"/>
</dbReference>
<evidence type="ECO:0000256" key="6">
    <source>
        <dbReference type="ARBA" id="ARBA00023136"/>
    </source>
</evidence>
<evidence type="ECO:0000256" key="5">
    <source>
        <dbReference type="ARBA" id="ARBA00022989"/>
    </source>
</evidence>
<dbReference type="SUPFAM" id="SSF161098">
    <property type="entry name" value="MetI-like"/>
    <property type="match status" value="1"/>
</dbReference>
<keyword evidence="6 7" id="KW-0472">Membrane</keyword>
<evidence type="ECO:0000256" key="3">
    <source>
        <dbReference type="ARBA" id="ARBA00022475"/>
    </source>
</evidence>
<feature type="transmembrane region" description="Helical" evidence="7">
    <location>
        <begin position="138"/>
        <end position="157"/>
    </location>
</feature>
<gene>
    <name evidence="9" type="ORF">ACFQE6_18890</name>
</gene>
<comment type="subcellular location">
    <subcellularLocation>
        <location evidence="1 7">Cell membrane</location>
        <topology evidence="1 7">Multi-pass membrane protein</topology>
    </subcellularLocation>
</comment>
<evidence type="ECO:0000313" key="9">
    <source>
        <dbReference type="EMBL" id="MFC6766965.1"/>
    </source>
</evidence>